<dbReference type="PANTHER" id="PTHR35004:SF7">
    <property type="entry name" value="INTEGRASE PROTEIN"/>
    <property type="match status" value="1"/>
</dbReference>
<comment type="caution">
    <text evidence="2">The sequence shown here is derived from an EMBL/GenBank/DDBJ whole genome shotgun (WGS) entry which is preliminary data.</text>
</comment>
<evidence type="ECO:0000313" key="2">
    <source>
        <dbReference type="EMBL" id="GAH55962.1"/>
    </source>
</evidence>
<accession>X1GFK1</accession>
<dbReference type="AlphaFoldDB" id="X1GFK1"/>
<name>X1GFK1_9ZZZZ</name>
<evidence type="ECO:0000259" key="1">
    <source>
        <dbReference type="Pfam" id="PF22483"/>
    </source>
</evidence>
<feature type="domain" description="Transposase for insertion sequence element IS21-like C-terminal" evidence="1">
    <location>
        <begin position="56"/>
        <end position="129"/>
    </location>
</feature>
<dbReference type="PANTHER" id="PTHR35004">
    <property type="entry name" value="TRANSPOSASE RV3428C-RELATED"/>
    <property type="match status" value="1"/>
</dbReference>
<sequence length="257" mass="29657">EYIRRRVFSKRDEFASVEEARCYFKEELDKLNSRSQVLNNGKSAHEMLALERGHLLPEMPRYDTARVAEPRADKYSTITVDSCHYSVPDSLVGEFIFVKIYPDRIICHYDSKEVARHKKCNGRHKWFIDVSHYIKTLKLKPGALKRSVAFSQIKPKLRDIYQKYYKGREKSFIELMELISIEGMDRINDAIATLMKIDPNGIGTEKIKTIVQRNVIVPDSIKSINVSDTEISSKEITSELDRILNEKIIAGSEVSLV</sequence>
<gene>
    <name evidence="2" type="ORF">S03H2_38410</name>
</gene>
<protein>
    <recommendedName>
        <fullName evidence="1">Transposase for insertion sequence element IS21-like C-terminal domain-containing protein</fullName>
    </recommendedName>
</protein>
<dbReference type="EMBL" id="BARU01023679">
    <property type="protein sequence ID" value="GAH55962.1"/>
    <property type="molecule type" value="Genomic_DNA"/>
</dbReference>
<dbReference type="Pfam" id="PF22483">
    <property type="entry name" value="Mu-transpos_C_2"/>
    <property type="match status" value="1"/>
</dbReference>
<feature type="non-terminal residue" evidence="2">
    <location>
        <position position="1"/>
    </location>
</feature>
<proteinExistence type="predicted"/>
<dbReference type="InterPro" id="IPR054353">
    <property type="entry name" value="IstA-like_C"/>
</dbReference>
<reference evidence="2" key="1">
    <citation type="journal article" date="2014" name="Front. Microbiol.">
        <title>High frequency of phylogenetically diverse reductive dehalogenase-homologous genes in deep subseafloor sedimentary metagenomes.</title>
        <authorList>
            <person name="Kawai M."/>
            <person name="Futagami T."/>
            <person name="Toyoda A."/>
            <person name="Takaki Y."/>
            <person name="Nishi S."/>
            <person name="Hori S."/>
            <person name="Arai W."/>
            <person name="Tsubouchi T."/>
            <person name="Morono Y."/>
            <person name="Uchiyama I."/>
            <person name="Ito T."/>
            <person name="Fujiyama A."/>
            <person name="Inagaki F."/>
            <person name="Takami H."/>
        </authorList>
    </citation>
    <scope>NUCLEOTIDE SEQUENCE</scope>
    <source>
        <strain evidence="2">Expedition CK06-06</strain>
    </source>
</reference>
<organism evidence="2">
    <name type="scientific">marine sediment metagenome</name>
    <dbReference type="NCBI Taxonomy" id="412755"/>
    <lineage>
        <taxon>unclassified sequences</taxon>
        <taxon>metagenomes</taxon>
        <taxon>ecological metagenomes</taxon>
    </lineage>
</organism>